<dbReference type="InterPro" id="IPR023346">
    <property type="entry name" value="Lysozyme-like_dom_sf"/>
</dbReference>
<dbReference type="EMBL" id="KY303941">
    <property type="protein sequence ID" value="ARO46201.1"/>
    <property type="molecule type" value="Genomic_DNA"/>
</dbReference>
<feature type="domain" description="Peptidase C51" evidence="3">
    <location>
        <begin position="219"/>
        <end position="354"/>
    </location>
</feature>
<evidence type="ECO:0000313" key="4">
    <source>
        <dbReference type="EMBL" id="ARO46201.1"/>
    </source>
</evidence>
<dbReference type="Pfam" id="PF13702">
    <property type="entry name" value="Lysozyme_like"/>
    <property type="match status" value="1"/>
</dbReference>
<feature type="domain" description="Rhodanese" evidence="2">
    <location>
        <begin position="128"/>
        <end position="165"/>
    </location>
</feature>
<dbReference type="Pfam" id="PF05257">
    <property type="entry name" value="CHAP"/>
    <property type="match status" value="1"/>
</dbReference>
<dbReference type="CDD" id="cd16891">
    <property type="entry name" value="CwlT-like"/>
    <property type="match status" value="1"/>
</dbReference>
<reference evidence="4" key="1">
    <citation type="submission" date="2016-12" db="EMBL/GenBank/DDBJ databases">
        <title>Characterization of a Plasmid Isolated from Enterococcus faecalis found in the Fecal Material of a Blue Whale.</title>
        <authorList>
            <person name="McLaughlin R."/>
        </authorList>
    </citation>
    <scope>NUCLEOTIDE SEQUENCE</scope>
    <source>
        <strain evidence="4">3</strain>
        <plasmid evidence="4">pGTC3</plasmid>
    </source>
</reference>
<dbReference type="SUPFAM" id="SSF53955">
    <property type="entry name" value="Lysozyme-like"/>
    <property type="match status" value="1"/>
</dbReference>
<dbReference type="RefSeq" id="WP_172689701.1">
    <property type="nucleotide sequence ID" value="NZ_KY303941.1"/>
</dbReference>
<organism evidence="4">
    <name type="scientific">Enterococcus faecalis</name>
    <name type="common">Streptococcus faecalis</name>
    <dbReference type="NCBI Taxonomy" id="1351"/>
    <lineage>
        <taxon>Bacteria</taxon>
        <taxon>Bacillati</taxon>
        <taxon>Bacillota</taxon>
        <taxon>Bacilli</taxon>
        <taxon>Lactobacillales</taxon>
        <taxon>Enterococcaceae</taxon>
        <taxon>Enterococcus</taxon>
    </lineage>
</organism>
<dbReference type="PROSITE" id="PS50911">
    <property type="entry name" value="CHAP"/>
    <property type="match status" value="1"/>
</dbReference>
<dbReference type="AlphaFoldDB" id="A0A1W6QY97"/>
<evidence type="ECO:0000256" key="1">
    <source>
        <dbReference type="ARBA" id="ARBA00004241"/>
    </source>
</evidence>
<proteinExistence type="predicted"/>
<name>A0A1W6QY97_ENTFL</name>
<dbReference type="GO" id="GO:0009986">
    <property type="term" value="C:cell surface"/>
    <property type="evidence" value="ECO:0007669"/>
    <property type="project" value="UniProtKB-SubCell"/>
</dbReference>
<evidence type="ECO:0000259" key="3">
    <source>
        <dbReference type="PROSITE" id="PS50911"/>
    </source>
</evidence>
<dbReference type="PROSITE" id="PS50206">
    <property type="entry name" value="RHODANESE_3"/>
    <property type="match status" value="1"/>
</dbReference>
<keyword evidence="4" id="KW-0614">Plasmid</keyword>
<dbReference type="InterPro" id="IPR047194">
    <property type="entry name" value="CwlT-like_lysozyme"/>
</dbReference>
<protein>
    <submittedName>
        <fullName evidence="4">Uncharacterized protein</fullName>
    </submittedName>
</protein>
<geneLocation type="plasmid" evidence="4">
    <name>pGTC3</name>
</geneLocation>
<evidence type="ECO:0000259" key="2">
    <source>
        <dbReference type="PROSITE" id="PS50206"/>
    </source>
</evidence>
<comment type="subcellular location">
    <subcellularLocation>
        <location evidence="1">Cell surface</location>
    </subcellularLocation>
</comment>
<dbReference type="Gene3D" id="1.10.530.10">
    <property type="match status" value="1"/>
</dbReference>
<dbReference type="InterPro" id="IPR001763">
    <property type="entry name" value="Rhodanese-like_dom"/>
</dbReference>
<dbReference type="Gene3D" id="3.90.1720.10">
    <property type="entry name" value="endopeptidase domain like (from Nostoc punctiforme)"/>
    <property type="match status" value="1"/>
</dbReference>
<accession>A0A1W6QY97</accession>
<sequence>MRGLKVKIFLIVALLGSIALVTMSVAQEINYIIMLAIGTEEEEKTNLSPVENQGLSAEVLALKPIVERIAKEMGVSEEVPYLLAIIMVESGGRGGDPFQSSESAGLPPNSITDPEQSIRQGIIHYKSVLQLAKQYGIEDRKAALQAYNYGGGFLSWLHANNRPYTFDAGVEFARQQANGLKVPYTNPIASSHGNWRYAYGNMFYAELVYQYVNSMQQGAANGGNGASLAILESVLGQELYGGECYMLTAYYVEKLGGPQLRGSGFDYAERIGEDYDWPAYGWSVIIDPKPSDLRAGDIVNWYAGGILTPQIWGHTGVIASVSDGGQSFTTYEQNSEKGRIVAKYNRTYSITKIRSIVRKNK</sequence>
<dbReference type="InterPro" id="IPR007921">
    <property type="entry name" value="CHAP_dom"/>
</dbReference>